<organism evidence="1">
    <name type="scientific">marine sediment metagenome</name>
    <dbReference type="NCBI Taxonomy" id="412755"/>
    <lineage>
        <taxon>unclassified sequences</taxon>
        <taxon>metagenomes</taxon>
        <taxon>ecological metagenomes</taxon>
    </lineage>
</organism>
<gene>
    <name evidence="1" type="ORF">LCGC14_2655080</name>
</gene>
<accession>A0A0F9AFX8</accession>
<dbReference type="AlphaFoldDB" id="A0A0F9AFX8"/>
<comment type="caution">
    <text evidence="1">The sequence shown here is derived from an EMBL/GenBank/DDBJ whole genome shotgun (WGS) entry which is preliminary data.</text>
</comment>
<proteinExistence type="predicted"/>
<sequence>MNPRDVTPKVHGFPGLPPWLDLPLIKRIAKDYGVTEEEAREHLRLNTIRELEPCKRRDRGQTADECRADACLSIDRDTLSKEPRDAPEISQEDGW</sequence>
<name>A0A0F9AFX8_9ZZZZ</name>
<dbReference type="EMBL" id="LAZR01046154">
    <property type="protein sequence ID" value="KKK97205.1"/>
    <property type="molecule type" value="Genomic_DNA"/>
</dbReference>
<evidence type="ECO:0000313" key="1">
    <source>
        <dbReference type="EMBL" id="KKK97205.1"/>
    </source>
</evidence>
<reference evidence="1" key="1">
    <citation type="journal article" date="2015" name="Nature">
        <title>Complex archaea that bridge the gap between prokaryotes and eukaryotes.</title>
        <authorList>
            <person name="Spang A."/>
            <person name="Saw J.H."/>
            <person name="Jorgensen S.L."/>
            <person name="Zaremba-Niedzwiedzka K."/>
            <person name="Martijn J."/>
            <person name="Lind A.E."/>
            <person name="van Eijk R."/>
            <person name="Schleper C."/>
            <person name="Guy L."/>
            <person name="Ettema T.J."/>
        </authorList>
    </citation>
    <scope>NUCLEOTIDE SEQUENCE</scope>
</reference>
<protein>
    <submittedName>
        <fullName evidence="1">Uncharacterized protein</fullName>
    </submittedName>
</protein>